<comment type="caution">
    <text evidence="1">The sequence shown here is derived from an EMBL/GenBank/DDBJ whole genome shotgun (WGS) entry which is preliminary data.</text>
</comment>
<keyword evidence="2" id="KW-1185">Reference proteome</keyword>
<evidence type="ECO:0000313" key="2">
    <source>
        <dbReference type="Proteomes" id="UP001240171"/>
    </source>
</evidence>
<sequence>MILTVRLGNQEEEWFDIECDDECPVEKLQDMLGLRVFNERPREGVRYIIEGKFPEGLWFVLDDRKLLTETGMREGCSIRVQRTFSTTRSEMPVFGSRPLFQQEQNG</sequence>
<reference evidence="1 2" key="1">
    <citation type="submission" date="2023-07" db="EMBL/GenBank/DDBJ databases">
        <title>Paenibacillus sp. JX-17 nov. isolated from soil.</title>
        <authorList>
            <person name="Wan Y."/>
            <person name="Liu B."/>
        </authorList>
    </citation>
    <scope>NUCLEOTIDE SEQUENCE [LARGE SCALE GENOMIC DNA]</scope>
    <source>
        <strain evidence="1 2">JX-17</strain>
    </source>
</reference>
<accession>A0ABT9CB00</accession>
<evidence type="ECO:0000313" key="1">
    <source>
        <dbReference type="EMBL" id="MDO7905723.1"/>
    </source>
</evidence>
<evidence type="ECO:0008006" key="3">
    <source>
        <dbReference type="Google" id="ProtNLM"/>
    </source>
</evidence>
<dbReference type="EMBL" id="JAUQTB010000002">
    <property type="protein sequence ID" value="MDO7905723.1"/>
    <property type="molecule type" value="Genomic_DNA"/>
</dbReference>
<dbReference type="Proteomes" id="UP001240171">
    <property type="component" value="Unassembled WGS sequence"/>
</dbReference>
<name>A0ABT9CB00_9BACL</name>
<dbReference type="RefSeq" id="WP_305022926.1">
    <property type="nucleotide sequence ID" value="NZ_JAUQTB010000002.1"/>
</dbReference>
<protein>
    <recommendedName>
        <fullName evidence="3">Ubiquitin-like domain-containing protein</fullName>
    </recommendedName>
</protein>
<proteinExistence type="predicted"/>
<organism evidence="1 2">
    <name type="scientific">Paenibacillus lacisoli</name>
    <dbReference type="NCBI Taxonomy" id="3064525"/>
    <lineage>
        <taxon>Bacteria</taxon>
        <taxon>Bacillati</taxon>
        <taxon>Bacillota</taxon>
        <taxon>Bacilli</taxon>
        <taxon>Bacillales</taxon>
        <taxon>Paenibacillaceae</taxon>
        <taxon>Paenibacillus</taxon>
    </lineage>
</organism>
<gene>
    <name evidence="1" type="ORF">Q5741_04760</name>
</gene>